<reference evidence="3 4" key="1">
    <citation type="submission" date="2018-03" db="EMBL/GenBank/DDBJ databases">
        <authorList>
            <person name="Nguyen K."/>
            <person name="Fouts D."/>
            <person name="Sutton G."/>
        </authorList>
    </citation>
    <scope>NUCLEOTIDE SEQUENCE [LARGE SCALE GENOMIC DNA]</scope>
    <source>
        <strain evidence="3 4">AU3578</strain>
    </source>
</reference>
<evidence type="ECO:0000256" key="1">
    <source>
        <dbReference type="SAM" id="SignalP"/>
    </source>
</evidence>
<proteinExistence type="predicted"/>
<dbReference type="PANTHER" id="PTHR35882">
    <property type="entry name" value="PELA"/>
    <property type="match status" value="1"/>
</dbReference>
<keyword evidence="1" id="KW-0732">Signal</keyword>
<name>A0AA44Y024_BURVI</name>
<evidence type="ECO:0000313" key="3">
    <source>
        <dbReference type="EMBL" id="PRH38809.1"/>
    </source>
</evidence>
<comment type="caution">
    <text evidence="3">The sequence shown here is derived from an EMBL/GenBank/DDBJ whole genome shotgun (WGS) entry which is preliminary data.</text>
</comment>
<gene>
    <name evidence="3" type="ORF">C6T65_29700</name>
</gene>
<dbReference type="SUPFAM" id="SSF51445">
    <property type="entry name" value="(Trans)glycosidases"/>
    <property type="match status" value="1"/>
</dbReference>
<feature type="signal peptide" evidence="1">
    <location>
        <begin position="1"/>
        <end position="27"/>
    </location>
</feature>
<sequence length="329" mass="34961">MTILGRFIGRAMAWGAGLAAGAAVAVAQPGPCGGAASAATGRSEASGGSAKAQLPSIALYYGEQPPVDQLAAFDTVVVEPESGFDPAVAHTPGTSCTQWFAYVSVGEVTPLRGYYAAIPKHWLLASNTVWESRVVDQSAPGWPAFYVKHVIAPLWARGYRGFFLDTLDSYQLAAKTEAARARQQTGLVAVVRAIKARYPEARLVFNRGFEILPQVHGLVYAVAFESLFNGWDQAKKRYVAVPAEDRAWLLGQAHTIRERYGLPVISIDYCDPRDRQCARDTVAMIRDAGLVPYVTDGGLTTVGVGVPGQCSAGVVSDGASSAQANAPSR</sequence>
<dbReference type="PANTHER" id="PTHR35882:SF2">
    <property type="entry name" value="PELA"/>
    <property type="match status" value="1"/>
</dbReference>
<feature type="domain" description="Glycoside-hydrolase family GH114 TIM-barrel" evidence="2">
    <location>
        <begin position="66"/>
        <end position="299"/>
    </location>
</feature>
<evidence type="ECO:0000313" key="4">
    <source>
        <dbReference type="Proteomes" id="UP000237632"/>
    </source>
</evidence>
<dbReference type="InterPro" id="IPR004352">
    <property type="entry name" value="GH114_TIM-barrel"/>
</dbReference>
<dbReference type="PRINTS" id="PR01545">
    <property type="entry name" value="THEMAYE10DUF"/>
</dbReference>
<dbReference type="Proteomes" id="UP000237632">
    <property type="component" value="Unassembled WGS sequence"/>
</dbReference>
<evidence type="ECO:0000259" key="2">
    <source>
        <dbReference type="Pfam" id="PF03537"/>
    </source>
</evidence>
<protein>
    <recommendedName>
        <fullName evidence="2">Glycoside-hydrolase family GH114 TIM-barrel domain-containing protein</fullName>
    </recommendedName>
</protein>
<accession>A0AA44Y024</accession>
<dbReference type="Gene3D" id="3.20.20.70">
    <property type="entry name" value="Aldolase class I"/>
    <property type="match status" value="1"/>
</dbReference>
<dbReference type="InterPro" id="IPR016062">
    <property type="entry name" value="TM1410-rel"/>
</dbReference>
<dbReference type="Pfam" id="PF03537">
    <property type="entry name" value="Glyco_hydro_114"/>
    <property type="match status" value="1"/>
</dbReference>
<dbReference type="EMBL" id="PVHK01000228">
    <property type="protein sequence ID" value="PRH38809.1"/>
    <property type="molecule type" value="Genomic_DNA"/>
</dbReference>
<dbReference type="InterPro" id="IPR017853">
    <property type="entry name" value="GH"/>
</dbReference>
<dbReference type="AlphaFoldDB" id="A0AA44Y024"/>
<dbReference type="InterPro" id="IPR013785">
    <property type="entry name" value="Aldolase_TIM"/>
</dbReference>
<organism evidence="3 4">
    <name type="scientific">Burkholderia vietnamiensis</name>
    <dbReference type="NCBI Taxonomy" id="60552"/>
    <lineage>
        <taxon>Bacteria</taxon>
        <taxon>Pseudomonadati</taxon>
        <taxon>Pseudomonadota</taxon>
        <taxon>Betaproteobacteria</taxon>
        <taxon>Burkholderiales</taxon>
        <taxon>Burkholderiaceae</taxon>
        <taxon>Burkholderia</taxon>
        <taxon>Burkholderia cepacia complex</taxon>
    </lineage>
</organism>
<feature type="chain" id="PRO_5041377464" description="Glycoside-hydrolase family GH114 TIM-barrel domain-containing protein" evidence="1">
    <location>
        <begin position="28"/>
        <end position="329"/>
    </location>
</feature>